<evidence type="ECO:0000313" key="8">
    <source>
        <dbReference type="Proteomes" id="UP000837857"/>
    </source>
</evidence>
<name>A0ABN8J413_9NEOP</name>
<dbReference type="InterPro" id="IPR036960">
    <property type="entry name" value="T-box_sf"/>
</dbReference>
<evidence type="ECO:0000256" key="3">
    <source>
        <dbReference type="ARBA" id="ARBA00023163"/>
    </source>
</evidence>
<accession>A0ABN8J413</accession>
<dbReference type="SUPFAM" id="SSF49417">
    <property type="entry name" value="p53-like transcription factors"/>
    <property type="match status" value="1"/>
</dbReference>
<protein>
    <recommendedName>
        <fullName evidence="6">T-box domain-containing protein</fullName>
    </recommendedName>
</protein>
<evidence type="ECO:0000259" key="6">
    <source>
        <dbReference type="PROSITE" id="PS50252"/>
    </source>
</evidence>
<keyword evidence="4 5" id="KW-0539">Nucleus</keyword>
<evidence type="ECO:0000313" key="7">
    <source>
        <dbReference type="EMBL" id="CAH2073386.1"/>
    </source>
</evidence>
<keyword evidence="2 5" id="KW-0238">DNA-binding</keyword>
<keyword evidence="3" id="KW-0804">Transcription</keyword>
<dbReference type="PROSITE" id="PS50252">
    <property type="entry name" value="TBOX_3"/>
    <property type="match status" value="1"/>
</dbReference>
<dbReference type="Proteomes" id="UP000837857">
    <property type="component" value="Chromosome 7"/>
</dbReference>
<dbReference type="EMBL" id="OW152819">
    <property type="protein sequence ID" value="CAH2073386.1"/>
    <property type="molecule type" value="Genomic_DNA"/>
</dbReference>
<comment type="subcellular location">
    <subcellularLocation>
        <location evidence="5">Nucleus</location>
    </subcellularLocation>
</comment>
<comment type="caution">
    <text evidence="5">Lacks conserved residue(s) required for the propagation of feature annotation.</text>
</comment>
<keyword evidence="8" id="KW-1185">Reference proteome</keyword>
<organism evidence="7 8">
    <name type="scientific">Iphiclides podalirius</name>
    <name type="common">scarce swallowtail</name>
    <dbReference type="NCBI Taxonomy" id="110791"/>
    <lineage>
        <taxon>Eukaryota</taxon>
        <taxon>Metazoa</taxon>
        <taxon>Ecdysozoa</taxon>
        <taxon>Arthropoda</taxon>
        <taxon>Hexapoda</taxon>
        <taxon>Insecta</taxon>
        <taxon>Pterygota</taxon>
        <taxon>Neoptera</taxon>
        <taxon>Endopterygota</taxon>
        <taxon>Lepidoptera</taxon>
        <taxon>Glossata</taxon>
        <taxon>Ditrysia</taxon>
        <taxon>Papilionoidea</taxon>
        <taxon>Papilionidae</taxon>
        <taxon>Papilioninae</taxon>
        <taxon>Iphiclides</taxon>
    </lineage>
</organism>
<gene>
    <name evidence="7" type="ORF">IPOD504_LOCUS15616</name>
</gene>
<evidence type="ECO:0000256" key="2">
    <source>
        <dbReference type="ARBA" id="ARBA00023125"/>
    </source>
</evidence>
<dbReference type="Gene3D" id="2.60.40.820">
    <property type="entry name" value="Transcription factor, T-box"/>
    <property type="match status" value="1"/>
</dbReference>
<feature type="domain" description="T-box" evidence="6">
    <location>
        <begin position="64"/>
        <end position="87"/>
    </location>
</feature>
<proteinExistence type="predicted"/>
<feature type="non-terminal residue" evidence="7">
    <location>
        <position position="146"/>
    </location>
</feature>
<keyword evidence="1" id="KW-0805">Transcription regulation</keyword>
<sequence length="146" mass="15526">MPCRCAHASIVMPGRIGTEGGRKARKAHFGEYLLRQQMLHAASLSGLQHRVGADAEPPACDARLLNAELWRRFHDIGTEMIITKGGRHRVAMSANGKKSVPSPESAAAAASAVGFLPARAQQLVRTVRGVAVTSRSPGRTTAAPPR</sequence>
<evidence type="ECO:0000256" key="5">
    <source>
        <dbReference type="PROSITE-ProRule" id="PRU00201"/>
    </source>
</evidence>
<evidence type="ECO:0000256" key="4">
    <source>
        <dbReference type="ARBA" id="ARBA00023242"/>
    </source>
</evidence>
<dbReference type="InterPro" id="IPR046360">
    <property type="entry name" value="T-box_DNA-bd"/>
</dbReference>
<reference evidence="7" key="1">
    <citation type="submission" date="2022-03" db="EMBL/GenBank/DDBJ databases">
        <authorList>
            <person name="Martin H S."/>
        </authorList>
    </citation>
    <scope>NUCLEOTIDE SEQUENCE</scope>
</reference>
<evidence type="ECO:0000256" key="1">
    <source>
        <dbReference type="ARBA" id="ARBA00023015"/>
    </source>
</evidence>
<dbReference type="InterPro" id="IPR008967">
    <property type="entry name" value="p53-like_TF_DNA-bd_sf"/>
</dbReference>